<gene>
    <name evidence="7" type="ORF">CAL65_13200</name>
</gene>
<evidence type="ECO:0000256" key="1">
    <source>
        <dbReference type="ARBA" id="ARBA00000085"/>
    </source>
</evidence>
<feature type="domain" description="CBS" evidence="6">
    <location>
        <begin position="1"/>
        <end position="67"/>
    </location>
</feature>
<dbReference type="Gene3D" id="1.10.287.130">
    <property type="match status" value="1"/>
</dbReference>
<evidence type="ECO:0000313" key="8">
    <source>
        <dbReference type="Proteomes" id="UP000256763"/>
    </source>
</evidence>
<feature type="domain" description="Histidine kinase" evidence="5">
    <location>
        <begin position="170"/>
        <end position="420"/>
    </location>
</feature>
<dbReference type="SUPFAM" id="SSF47384">
    <property type="entry name" value="Homodimeric domain of signal transducing histidine kinase"/>
    <property type="match status" value="1"/>
</dbReference>
<protein>
    <recommendedName>
        <fullName evidence="2">histidine kinase</fullName>
        <ecNumber evidence="2">2.7.13.3</ecNumber>
    </recommendedName>
</protein>
<dbReference type="InterPro" id="IPR004358">
    <property type="entry name" value="Sig_transdc_His_kin-like_C"/>
</dbReference>
<name>A0A3E0WRF9_9GAMM</name>
<dbReference type="EC" id="2.7.13.3" evidence="2"/>
<evidence type="ECO:0000259" key="6">
    <source>
        <dbReference type="PROSITE" id="PS51371"/>
    </source>
</evidence>
<dbReference type="EMBL" id="NFZW01000012">
    <property type="protein sequence ID" value="RFA35428.1"/>
    <property type="molecule type" value="Genomic_DNA"/>
</dbReference>
<dbReference type="InterPro" id="IPR036890">
    <property type="entry name" value="HATPase_C_sf"/>
</dbReference>
<dbReference type="PROSITE" id="PS51371">
    <property type="entry name" value="CBS"/>
    <property type="match status" value="1"/>
</dbReference>
<dbReference type="AlphaFoldDB" id="A0A3E0WRF9"/>
<dbReference type="InterPro" id="IPR000644">
    <property type="entry name" value="CBS_dom"/>
</dbReference>
<dbReference type="Gene3D" id="3.30.565.10">
    <property type="entry name" value="Histidine kinase-like ATPase, C-terminal domain"/>
    <property type="match status" value="1"/>
</dbReference>
<dbReference type="InterPro" id="IPR046342">
    <property type="entry name" value="CBS_dom_sf"/>
</dbReference>
<organism evidence="7 8">
    <name type="scientific">Alkalilimnicola ehrlichii</name>
    <dbReference type="NCBI Taxonomy" id="351052"/>
    <lineage>
        <taxon>Bacteria</taxon>
        <taxon>Pseudomonadati</taxon>
        <taxon>Pseudomonadota</taxon>
        <taxon>Gammaproteobacteria</taxon>
        <taxon>Chromatiales</taxon>
        <taxon>Ectothiorhodospiraceae</taxon>
        <taxon>Alkalilimnicola</taxon>
    </lineage>
</organism>
<proteinExistence type="predicted"/>
<dbReference type="InterPro" id="IPR003661">
    <property type="entry name" value="HisK_dim/P_dom"/>
</dbReference>
<dbReference type="PRINTS" id="PR00344">
    <property type="entry name" value="BCTRLSENSOR"/>
</dbReference>
<dbReference type="PROSITE" id="PS50109">
    <property type="entry name" value="HIS_KIN"/>
    <property type="match status" value="1"/>
</dbReference>
<evidence type="ECO:0000256" key="2">
    <source>
        <dbReference type="ARBA" id="ARBA00012438"/>
    </source>
</evidence>
<comment type="catalytic activity">
    <reaction evidence="1">
        <text>ATP + protein L-histidine = ADP + protein N-phospho-L-histidine.</text>
        <dbReference type="EC" id="2.7.13.3"/>
    </reaction>
</comment>
<dbReference type="CDD" id="cd00082">
    <property type="entry name" value="HisKA"/>
    <property type="match status" value="1"/>
</dbReference>
<reference evidence="8" key="1">
    <citation type="submission" date="2017-05" db="EMBL/GenBank/DDBJ databases">
        <authorList>
            <person name="Sharma S."/>
            <person name="Sidhu C."/>
            <person name="Pinnaka A.K."/>
        </authorList>
    </citation>
    <scope>NUCLEOTIDE SEQUENCE [LARGE SCALE GENOMIC DNA]</scope>
    <source>
        <strain evidence="8">AK93</strain>
    </source>
</reference>
<dbReference type="SUPFAM" id="SSF54631">
    <property type="entry name" value="CBS-domain pair"/>
    <property type="match status" value="1"/>
</dbReference>
<evidence type="ECO:0000256" key="3">
    <source>
        <dbReference type="ARBA" id="ARBA00022553"/>
    </source>
</evidence>
<sequence>METVRALVNPVPSITPYHTVNEVGDLLLSDVYRDALSLPIVEAGKPVGAITRHTVMRIFLNRFGREIFGDNPVGKFMDREPIIVQANSSIETASQQVSERIRLPLTEDFILADGEQYVGMGAVLSLLSLLQTQLEQRSQALAEANVRIRASQAQLIQSEKMASLGQMVAGVAHEINTPLGYVGGNLQTAQLLLEDLRQGQQAGRDLLAALLAPATSPEQLEQTVAHAGTLLGADAPDFTADLDTLFADALYGVEQITDLVGNLKDFSRLDRAASENVDIVDCIESALKIGHSHLKHRVEVVRDFDAVRPISCIPSQLNQVFLNLFANAAQAIEGKGKLLIRVKEETAGIRIQIQDNGRGIPPDVLDRVFDPFFTTKPVGQGTGLGLSICYQIVQQHKGRIDVWSREGVGTRFSILLPFTGETQATVEQAL</sequence>
<dbReference type="SMART" id="SM00388">
    <property type="entry name" value="HisKA"/>
    <property type="match status" value="1"/>
</dbReference>
<evidence type="ECO:0000259" key="5">
    <source>
        <dbReference type="PROSITE" id="PS50109"/>
    </source>
</evidence>
<dbReference type="Pfam" id="PF00571">
    <property type="entry name" value="CBS"/>
    <property type="match status" value="1"/>
</dbReference>
<dbReference type="PANTHER" id="PTHR43065:SF50">
    <property type="entry name" value="HISTIDINE KINASE"/>
    <property type="match status" value="1"/>
</dbReference>
<dbReference type="Gene3D" id="3.10.580.10">
    <property type="entry name" value="CBS-domain"/>
    <property type="match status" value="1"/>
</dbReference>
<dbReference type="SMART" id="SM00387">
    <property type="entry name" value="HATPase_c"/>
    <property type="match status" value="1"/>
</dbReference>
<keyword evidence="8" id="KW-1185">Reference proteome</keyword>
<dbReference type="InterPro" id="IPR003594">
    <property type="entry name" value="HATPase_dom"/>
</dbReference>
<dbReference type="RefSeq" id="WP_220348950.1">
    <property type="nucleotide sequence ID" value="NZ_NFZV01000037.1"/>
</dbReference>
<dbReference type="PANTHER" id="PTHR43065">
    <property type="entry name" value="SENSOR HISTIDINE KINASE"/>
    <property type="match status" value="1"/>
</dbReference>
<evidence type="ECO:0000256" key="4">
    <source>
        <dbReference type="PROSITE-ProRule" id="PRU00703"/>
    </source>
</evidence>
<dbReference type="InterPro" id="IPR005467">
    <property type="entry name" value="His_kinase_dom"/>
</dbReference>
<dbReference type="InterPro" id="IPR036097">
    <property type="entry name" value="HisK_dim/P_sf"/>
</dbReference>
<dbReference type="Proteomes" id="UP000256763">
    <property type="component" value="Unassembled WGS sequence"/>
</dbReference>
<accession>A0A3E0WRF9</accession>
<keyword evidence="3" id="KW-0597">Phosphoprotein</keyword>
<comment type="caution">
    <text evidence="7">The sequence shown here is derived from an EMBL/GenBank/DDBJ whole genome shotgun (WGS) entry which is preliminary data.</text>
</comment>
<dbReference type="GO" id="GO:0000155">
    <property type="term" value="F:phosphorelay sensor kinase activity"/>
    <property type="evidence" value="ECO:0007669"/>
    <property type="project" value="InterPro"/>
</dbReference>
<evidence type="ECO:0000313" key="7">
    <source>
        <dbReference type="EMBL" id="RFA35428.1"/>
    </source>
</evidence>
<dbReference type="SUPFAM" id="SSF55874">
    <property type="entry name" value="ATPase domain of HSP90 chaperone/DNA topoisomerase II/histidine kinase"/>
    <property type="match status" value="1"/>
</dbReference>
<dbReference type="Pfam" id="PF02518">
    <property type="entry name" value="HATPase_c"/>
    <property type="match status" value="1"/>
</dbReference>
<keyword evidence="4" id="KW-0129">CBS domain</keyword>